<feature type="transmembrane region" description="Helical" evidence="10">
    <location>
        <begin position="190"/>
        <end position="210"/>
    </location>
</feature>
<feature type="repeat" description="Solcar" evidence="8">
    <location>
        <begin position="16"/>
        <end position="96"/>
    </location>
</feature>
<evidence type="ECO:0000256" key="5">
    <source>
        <dbReference type="ARBA" id="ARBA00022737"/>
    </source>
</evidence>
<evidence type="ECO:0000313" key="11">
    <source>
        <dbReference type="EMBL" id="OMJ78312.1"/>
    </source>
</evidence>
<gene>
    <name evidence="11" type="ORF">SteCoe_21911</name>
</gene>
<feature type="repeat" description="Solcar" evidence="8">
    <location>
        <begin position="187"/>
        <end position="269"/>
    </location>
</feature>
<name>A0A1R2BNH4_9CILI</name>
<dbReference type="GO" id="GO:0055085">
    <property type="term" value="P:transmembrane transport"/>
    <property type="evidence" value="ECO:0007669"/>
    <property type="project" value="InterPro"/>
</dbReference>
<dbReference type="AlphaFoldDB" id="A0A1R2BNH4"/>
<feature type="transmembrane region" description="Helical" evidence="10">
    <location>
        <begin position="108"/>
        <end position="125"/>
    </location>
</feature>
<sequence>MDTPANVDLLIHPSSERIIISTISSMIAAAIVISAFYPLECIEAKMQLGIIEKSSVLAALRKAGLKNCYTGCIASVLGHVFAWGIFIFISDICKNHFFIDYADHGGHLLSYAIGAFFYTTVYTPFSTMKIRLVSDTNYHNSVIKLLRDMQNKKKSSELFSGYTMSLMYVVEGMIQLSIYEQIRNGHDKYLIFFMSGVISKFTAISMTYPYRVIMAMMQSKSTTTIIHAVRHIKKTSGYNGFYKGYAVCLYRQLPPSGFLFLFIECIRNILTVVIHNFIGIS</sequence>
<feature type="transmembrane region" description="Helical" evidence="10">
    <location>
        <begin position="68"/>
        <end position="88"/>
    </location>
</feature>
<keyword evidence="7 8" id="KW-0472">Membrane</keyword>
<evidence type="ECO:0000256" key="3">
    <source>
        <dbReference type="ARBA" id="ARBA00022448"/>
    </source>
</evidence>
<evidence type="ECO:0000256" key="10">
    <source>
        <dbReference type="SAM" id="Phobius"/>
    </source>
</evidence>
<keyword evidence="12" id="KW-1185">Reference proteome</keyword>
<dbReference type="InterPro" id="IPR044712">
    <property type="entry name" value="SLC25A32-like"/>
</dbReference>
<proteinExistence type="inferred from homology"/>
<dbReference type="Proteomes" id="UP000187209">
    <property type="component" value="Unassembled WGS sequence"/>
</dbReference>
<evidence type="ECO:0000256" key="9">
    <source>
        <dbReference type="RuleBase" id="RU000488"/>
    </source>
</evidence>
<keyword evidence="3 9" id="KW-0813">Transport</keyword>
<comment type="similarity">
    <text evidence="2 9">Belongs to the mitochondrial carrier (TC 2.A.29) family.</text>
</comment>
<comment type="subcellular location">
    <subcellularLocation>
        <location evidence="1">Membrane</location>
        <topology evidence="1">Multi-pass membrane protein</topology>
    </subcellularLocation>
</comment>
<keyword evidence="6 10" id="KW-1133">Transmembrane helix</keyword>
<dbReference type="SUPFAM" id="SSF103506">
    <property type="entry name" value="Mitochondrial carrier"/>
    <property type="match status" value="1"/>
</dbReference>
<keyword evidence="5" id="KW-0677">Repeat</keyword>
<dbReference type="EMBL" id="MPUH01000528">
    <property type="protein sequence ID" value="OMJ78312.1"/>
    <property type="molecule type" value="Genomic_DNA"/>
</dbReference>
<feature type="transmembrane region" description="Helical" evidence="10">
    <location>
        <begin position="159"/>
        <end position="178"/>
    </location>
</feature>
<feature type="transmembrane region" description="Helical" evidence="10">
    <location>
        <begin position="18"/>
        <end position="39"/>
    </location>
</feature>
<protein>
    <recommendedName>
        <fullName evidence="13">ADP,ATP carrier protein</fullName>
    </recommendedName>
</protein>
<evidence type="ECO:0000256" key="7">
    <source>
        <dbReference type="ARBA" id="ARBA00023136"/>
    </source>
</evidence>
<dbReference type="InterPro" id="IPR018108">
    <property type="entry name" value="MCP_transmembrane"/>
</dbReference>
<dbReference type="Gene3D" id="1.50.40.10">
    <property type="entry name" value="Mitochondrial carrier domain"/>
    <property type="match status" value="1"/>
</dbReference>
<dbReference type="InterPro" id="IPR023395">
    <property type="entry name" value="MCP_dom_sf"/>
</dbReference>
<evidence type="ECO:0000256" key="6">
    <source>
        <dbReference type="ARBA" id="ARBA00022989"/>
    </source>
</evidence>
<evidence type="ECO:0000256" key="2">
    <source>
        <dbReference type="ARBA" id="ARBA00006375"/>
    </source>
</evidence>
<keyword evidence="4 8" id="KW-0812">Transmembrane</keyword>
<accession>A0A1R2BNH4</accession>
<organism evidence="11 12">
    <name type="scientific">Stentor coeruleus</name>
    <dbReference type="NCBI Taxonomy" id="5963"/>
    <lineage>
        <taxon>Eukaryota</taxon>
        <taxon>Sar</taxon>
        <taxon>Alveolata</taxon>
        <taxon>Ciliophora</taxon>
        <taxon>Postciliodesmatophora</taxon>
        <taxon>Heterotrichea</taxon>
        <taxon>Heterotrichida</taxon>
        <taxon>Stentoridae</taxon>
        <taxon>Stentor</taxon>
    </lineage>
</organism>
<evidence type="ECO:0000313" key="12">
    <source>
        <dbReference type="Proteomes" id="UP000187209"/>
    </source>
</evidence>
<feature type="repeat" description="Solcar" evidence="8">
    <location>
        <begin position="102"/>
        <end position="185"/>
    </location>
</feature>
<dbReference type="Pfam" id="PF00153">
    <property type="entry name" value="Mito_carr"/>
    <property type="match status" value="3"/>
</dbReference>
<dbReference type="PROSITE" id="PS50920">
    <property type="entry name" value="SOLCAR"/>
    <property type="match status" value="3"/>
</dbReference>
<evidence type="ECO:0000256" key="1">
    <source>
        <dbReference type="ARBA" id="ARBA00004141"/>
    </source>
</evidence>
<dbReference type="OrthoDB" id="428293at2759"/>
<evidence type="ECO:0000256" key="8">
    <source>
        <dbReference type="PROSITE-ProRule" id="PRU00282"/>
    </source>
</evidence>
<reference evidence="11 12" key="1">
    <citation type="submission" date="2016-11" db="EMBL/GenBank/DDBJ databases">
        <title>The macronuclear genome of Stentor coeruleus: a giant cell with tiny introns.</title>
        <authorList>
            <person name="Slabodnick M."/>
            <person name="Ruby J.G."/>
            <person name="Reiff S.B."/>
            <person name="Swart E.C."/>
            <person name="Gosai S."/>
            <person name="Prabakaran S."/>
            <person name="Witkowska E."/>
            <person name="Larue G.E."/>
            <person name="Fisher S."/>
            <person name="Freeman R.M."/>
            <person name="Gunawardena J."/>
            <person name="Chu W."/>
            <person name="Stover N.A."/>
            <person name="Gregory B.D."/>
            <person name="Nowacki M."/>
            <person name="Derisi J."/>
            <person name="Roy S.W."/>
            <person name="Marshall W.F."/>
            <person name="Sood P."/>
        </authorList>
    </citation>
    <scope>NUCLEOTIDE SEQUENCE [LARGE SCALE GENOMIC DNA]</scope>
    <source>
        <strain evidence="11">WM001</strain>
    </source>
</reference>
<dbReference type="GO" id="GO:0016020">
    <property type="term" value="C:membrane"/>
    <property type="evidence" value="ECO:0007669"/>
    <property type="project" value="UniProtKB-SubCell"/>
</dbReference>
<evidence type="ECO:0000256" key="4">
    <source>
        <dbReference type="ARBA" id="ARBA00022692"/>
    </source>
</evidence>
<evidence type="ECO:0008006" key="13">
    <source>
        <dbReference type="Google" id="ProtNLM"/>
    </source>
</evidence>
<comment type="caution">
    <text evidence="11">The sequence shown here is derived from an EMBL/GenBank/DDBJ whole genome shotgun (WGS) entry which is preliminary data.</text>
</comment>
<dbReference type="GO" id="GO:0006862">
    <property type="term" value="P:nucleotide transport"/>
    <property type="evidence" value="ECO:0007669"/>
    <property type="project" value="InterPro"/>
</dbReference>
<dbReference type="PANTHER" id="PTHR45683">
    <property type="entry name" value="MITOCHONDRIAL NICOTINAMIDE ADENINE DINUCLEOTIDE TRANSPORTER 1-RELATED-RELATED"/>
    <property type="match status" value="1"/>
</dbReference>